<dbReference type="InterPro" id="IPR017871">
    <property type="entry name" value="ABC_transporter-like_CS"/>
</dbReference>
<dbReference type="InterPro" id="IPR003593">
    <property type="entry name" value="AAA+_ATPase"/>
</dbReference>
<evidence type="ECO:0000256" key="9">
    <source>
        <dbReference type="ARBA" id="ARBA00022967"/>
    </source>
</evidence>
<accession>A0A087CCR0</accession>
<dbReference type="OrthoDB" id="39350at2"/>
<dbReference type="STRING" id="218140.BPSY_1466"/>
<keyword evidence="3" id="KW-0813">Transport</keyword>
<evidence type="ECO:0000256" key="3">
    <source>
        <dbReference type="ARBA" id="ARBA00022448"/>
    </source>
</evidence>
<dbReference type="SUPFAM" id="SSF52540">
    <property type="entry name" value="P-loop containing nucleoside triphosphate hydrolases"/>
    <property type="match status" value="2"/>
</dbReference>
<dbReference type="AlphaFoldDB" id="A0A087CCR0"/>
<name>A0A087CCR0_9BIFI</name>
<keyword evidence="4" id="KW-1003">Cell membrane</keyword>
<reference evidence="12 13" key="1">
    <citation type="submission" date="2014-03" db="EMBL/GenBank/DDBJ databases">
        <title>Genomics of Bifidobacteria.</title>
        <authorList>
            <person name="Ventura M."/>
            <person name="Milani C."/>
            <person name="Lugli G.A."/>
        </authorList>
    </citation>
    <scope>NUCLEOTIDE SEQUENCE [LARGE SCALE GENOMIC DNA]</scope>
    <source>
        <strain evidence="12 13">LMG 21775</strain>
    </source>
</reference>
<dbReference type="RefSeq" id="WP_033497554.1">
    <property type="nucleotide sequence ID" value="NZ_JBDNLK010000002.1"/>
</dbReference>
<dbReference type="PROSITE" id="PS50893">
    <property type="entry name" value="ABC_TRANSPORTER_2"/>
    <property type="match status" value="2"/>
</dbReference>
<comment type="caution">
    <text evidence="12">The sequence shown here is derived from an EMBL/GenBank/DDBJ whole genome shotgun (WGS) entry which is preliminary data.</text>
</comment>
<evidence type="ECO:0000313" key="12">
    <source>
        <dbReference type="EMBL" id="KFI81060.1"/>
    </source>
</evidence>
<dbReference type="Proteomes" id="UP000029050">
    <property type="component" value="Unassembled WGS sequence"/>
</dbReference>
<evidence type="ECO:0000256" key="10">
    <source>
        <dbReference type="ARBA" id="ARBA00023136"/>
    </source>
</evidence>
<dbReference type="PANTHER" id="PTHR43790:SF3">
    <property type="entry name" value="D-ALLOSE IMPORT ATP-BINDING PROTEIN ALSA-RELATED"/>
    <property type="match status" value="1"/>
</dbReference>
<evidence type="ECO:0000256" key="7">
    <source>
        <dbReference type="ARBA" id="ARBA00022741"/>
    </source>
</evidence>
<dbReference type="InterPro" id="IPR003439">
    <property type="entry name" value="ABC_transporter-like_ATP-bd"/>
</dbReference>
<keyword evidence="9" id="KW-1278">Translocase</keyword>
<dbReference type="EC" id="3.6.3.17" evidence="12"/>
<dbReference type="GO" id="GO:0016887">
    <property type="term" value="F:ATP hydrolysis activity"/>
    <property type="evidence" value="ECO:0007669"/>
    <property type="project" value="InterPro"/>
</dbReference>
<keyword evidence="10" id="KW-0472">Membrane</keyword>
<dbReference type="eggNOG" id="COG1129">
    <property type="taxonomic scope" value="Bacteria"/>
</dbReference>
<dbReference type="CDD" id="cd03215">
    <property type="entry name" value="ABC_Carb_Monos_II"/>
    <property type="match status" value="1"/>
</dbReference>
<sequence>MKIEMTHIAKSFGSNQVLKDINLTLNSGEVHALMGENGAGKSTLMNVLTGLFPATGGQISIDGETKSFANPKEAELFGISFIHQEMNSWPDMTVLENLFLGREIKRAGGLLNNKEMKARAKDAFKQLGVNIPLDTLIGTLSVGQQQMIEIAKSFLANLKILIMDEPTAALTERETNRLFAVIETLKAKGVGIVYISHRMEEIFKVSQFVTVMRDGQIIDTKPTAETNVDELVRKMVGREITDYYPRKDTPIGDVIFSVSHLNSAGGLFEDISFEVRAGEILAFSGLMGAGRTEVMRAIFGIDKLKSGTVTLNGKQLRIRKPVDAIRHGIGFLTEDRKTEGLILDFSIRENVVLPKKDSFVRRGLYNAKAAAIFVRDLINRLSVKATSDEQLVSDLSGGNQQKVVMAKWVGISPKVLILDEPTRGVDVGAKREIYELMNELAGRGVAIVMVSSDLPEVLGISDRIIVMHEGTIAGQLPGKGATQEQVMQLATLGE</sequence>
<evidence type="ECO:0000256" key="2">
    <source>
        <dbReference type="ARBA" id="ARBA00004533"/>
    </source>
</evidence>
<dbReference type="CDD" id="cd03216">
    <property type="entry name" value="ABC_Carb_Monos_I"/>
    <property type="match status" value="1"/>
</dbReference>
<protein>
    <submittedName>
        <fullName evidence="12">Ribose import ATP-binding protein rbsA</fullName>
        <ecNumber evidence="12">3.6.3.17</ecNumber>
    </submittedName>
</protein>
<evidence type="ECO:0000256" key="5">
    <source>
        <dbReference type="ARBA" id="ARBA00022597"/>
    </source>
</evidence>
<dbReference type="GO" id="GO:0005886">
    <property type="term" value="C:plasma membrane"/>
    <property type="evidence" value="ECO:0007669"/>
    <property type="project" value="UniProtKB-SubCell"/>
</dbReference>
<keyword evidence="13" id="KW-1185">Reference proteome</keyword>
<comment type="subcellular location">
    <subcellularLocation>
        <location evidence="2">Cell inner membrane</location>
    </subcellularLocation>
    <subcellularLocation>
        <location evidence="1">Cell membrane</location>
        <topology evidence="1">Peripheral membrane protein</topology>
    </subcellularLocation>
</comment>
<dbReference type="Pfam" id="PF00005">
    <property type="entry name" value="ABC_tran"/>
    <property type="match status" value="2"/>
</dbReference>
<dbReference type="PANTHER" id="PTHR43790">
    <property type="entry name" value="CARBOHYDRATE TRANSPORT ATP-BINDING PROTEIN MG119-RELATED"/>
    <property type="match status" value="1"/>
</dbReference>
<evidence type="ECO:0000259" key="11">
    <source>
        <dbReference type="PROSITE" id="PS50893"/>
    </source>
</evidence>
<evidence type="ECO:0000313" key="13">
    <source>
        <dbReference type="Proteomes" id="UP000029050"/>
    </source>
</evidence>
<dbReference type="EMBL" id="JGZI01000010">
    <property type="protein sequence ID" value="KFI81060.1"/>
    <property type="molecule type" value="Genomic_DNA"/>
</dbReference>
<organism evidence="12 13">
    <name type="scientific">Bifidobacterium psychraerophilum</name>
    <dbReference type="NCBI Taxonomy" id="218140"/>
    <lineage>
        <taxon>Bacteria</taxon>
        <taxon>Bacillati</taxon>
        <taxon>Actinomycetota</taxon>
        <taxon>Actinomycetes</taxon>
        <taxon>Bifidobacteriales</taxon>
        <taxon>Bifidobacteriaceae</taxon>
        <taxon>Bifidobacterium</taxon>
    </lineage>
</organism>
<feature type="domain" description="ABC transporter" evidence="11">
    <location>
        <begin position="3"/>
        <end position="239"/>
    </location>
</feature>
<keyword evidence="8 12" id="KW-0067">ATP-binding</keyword>
<keyword evidence="5" id="KW-0762">Sugar transport</keyword>
<dbReference type="InterPro" id="IPR027417">
    <property type="entry name" value="P-loop_NTPase"/>
</dbReference>
<dbReference type="Gene3D" id="3.40.50.300">
    <property type="entry name" value="P-loop containing nucleotide triphosphate hydrolases"/>
    <property type="match status" value="2"/>
</dbReference>
<evidence type="ECO:0000256" key="8">
    <source>
        <dbReference type="ARBA" id="ARBA00022840"/>
    </source>
</evidence>
<evidence type="ECO:0000256" key="4">
    <source>
        <dbReference type="ARBA" id="ARBA00022475"/>
    </source>
</evidence>
<evidence type="ECO:0000256" key="1">
    <source>
        <dbReference type="ARBA" id="ARBA00004202"/>
    </source>
</evidence>
<proteinExistence type="predicted"/>
<dbReference type="SMART" id="SM00382">
    <property type="entry name" value="AAA"/>
    <property type="match status" value="2"/>
</dbReference>
<keyword evidence="6" id="KW-0677">Repeat</keyword>
<keyword evidence="7" id="KW-0547">Nucleotide-binding</keyword>
<dbReference type="PROSITE" id="PS00211">
    <property type="entry name" value="ABC_TRANSPORTER_1"/>
    <property type="match status" value="2"/>
</dbReference>
<feature type="domain" description="ABC transporter" evidence="11">
    <location>
        <begin position="249"/>
        <end position="494"/>
    </location>
</feature>
<dbReference type="GO" id="GO:0015749">
    <property type="term" value="P:monosaccharide transmembrane transport"/>
    <property type="evidence" value="ECO:0007669"/>
    <property type="project" value="UniProtKB-ARBA"/>
</dbReference>
<dbReference type="GeneID" id="98300656"/>
<dbReference type="FunFam" id="3.40.50.300:FF:000126">
    <property type="entry name" value="Galactose/methyl galactoside import ATP-binding protein MglA"/>
    <property type="match status" value="1"/>
</dbReference>
<dbReference type="InterPro" id="IPR050107">
    <property type="entry name" value="ABC_carbohydrate_import_ATPase"/>
</dbReference>
<keyword evidence="12" id="KW-0378">Hydrolase</keyword>
<evidence type="ECO:0000256" key="6">
    <source>
        <dbReference type="ARBA" id="ARBA00022737"/>
    </source>
</evidence>
<gene>
    <name evidence="12" type="ORF">BPSY_1466</name>
</gene>
<dbReference type="GO" id="GO:0005524">
    <property type="term" value="F:ATP binding"/>
    <property type="evidence" value="ECO:0007669"/>
    <property type="project" value="UniProtKB-KW"/>
</dbReference>
<dbReference type="FunFam" id="3.40.50.300:FF:000127">
    <property type="entry name" value="Ribose import ATP-binding protein RbsA"/>
    <property type="match status" value="1"/>
</dbReference>